<accession>A0A1G2PEK6</accession>
<feature type="compositionally biased region" description="Basic and acidic residues" evidence="1">
    <location>
        <begin position="1"/>
        <end position="12"/>
    </location>
</feature>
<dbReference type="Proteomes" id="UP000178869">
    <property type="component" value="Unassembled WGS sequence"/>
</dbReference>
<proteinExistence type="predicted"/>
<feature type="region of interest" description="Disordered" evidence="1">
    <location>
        <begin position="1"/>
        <end position="22"/>
    </location>
</feature>
<reference evidence="2 3" key="1">
    <citation type="journal article" date="2016" name="Nat. Commun.">
        <title>Thousands of microbial genomes shed light on interconnected biogeochemical processes in an aquifer system.</title>
        <authorList>
            <person name="Anantharaman K."/>
            <person name="Brown C.T."/>
            <person name="Hug L.A."/>
            <person name="Sharon I."/>
            <person name="Castelle C.J."/>
            <person name="Probst A.J."/>
            <person name="Thomas B.C."/>
            <person name="Singh A."/>
            <person name="Wilkins M.J."/>
            <person name="Karaoz U."/>
            <person name="Brodie E.L."/>
            <person name="Williams K.H."/>
            <person name="Hubbard S.S."/>
            <person name="Banfield J.F."/>
        </authorList>
    </citation>
    <scope>NUCLEOTIDE SEQUENCE [LARGE SCALE GENOMIC DNA]</scope>
</reference>
<comment type="caution">
    <text evidence="2">The sequence shown here is derived from an EMBL/GenBank/DDBJ whole genome shotgun (WGS) entry which is preliminary data.</text>
</comment>
<evidence type="ECO:0000313" key="3">
    <source>
        <dbReference type="Proteomes" id="UP000178869"/>
    </source>
</evidence>
<dbReference type="AlphaFoldDB" id="A0A1G2PEK6"/>
<evidence type="ECO:0000313" key="2">
    <source>
        <dbReference type="EMBL" id="OHA46169.1"/>
    </source>
</evidence>
<protein>
    <submittedName>
        <fullName evidence="2">Uncharacterized protein</fullName>
    </submittedName>
</protein>
<evidence type="ECO:0000256" key="1">
    <source>
        <dbReference type="SAM" id="MobiDB-lite"/>
    </source>
</evidence>
<sequence length="68" mass="7915">MTPHEAEYRTPSEDPDFTSGESPLAHKYKLKIKIEKLKIAVRYAKNGATNITFYFFILHLRHYDATTV</sequence>
<name>A0A1G2PEK6_9BACT</name>
<gene>
    <name evidence="2" type="ORF">A2828_00685</name>
</gene>
<dbReference type="EMBL" id="MHSR01000020">
    <property type="protein sequence ID" value="OHA46169.1"/>
    <property type="molecule type" value="Genomic_DNA"/>
</dbReference>
<organism evidence="2 3">
    <name type="scientific">Candidatus Terrybacteria bacterium RIFCSPHIGHO2_01_FULL_43_35</name>
    <dbReference type="NCBI Taxonomy" id="1802361"/>
    <lineage>
        <taxon>Bacteria</taxon>
        <taxon>Candidatus Terryibacteriota</taxon>
    </lineage>
</organism>